<evidence type="ECO:0000259" key="9">
    <source>
        <dbReference type="Pfam" id="PF25973"/>
    </source>
</evidence>
<dbReference type="InterPro" id="IPR058649">
    <property type="entry name" value="CzcB_C"/>
</dbReference>
<dbReference type="SUPFAM" id="SSF111369">
    <property type="entry name" value="HlyD-like secretion proteins"/>
    <property type="match status" value="1"/>
</dbReference>
<evidence type="ECO:0000256" key="4">
    <source>
        <dbReference type="ARBA" id="ARBA00043263"/>
    </source>
</evidence>
<name>A0AAU9CC05_9GAMM</name>
<dbReference type="RefSeq" id="WP_286293380.1">
    <property type="nucleotide sequence ID" value="NZ_AP024718.1"/>
</dbReference>
<dbReference type="EMBL" id="AP024718">
    <property type="protein sequence ID" value="BCX88276.1"/>
    <property type="molecule type" value="Genomic_DNA"/>
</dbReference>
<keyword evidence="6" id="KW-0732">Signal</keyword>
<dbReference type="GO" id="GO:0030288">
    <property type="term" value="C:outer membrane-bounded periplasmic space"/>
    <property type="evidence" value="ECO:0007669"/>
    <property type="project" value="TreeGrafter"/>
</dbReference>
<evidence type="ECO:0000256" key="1">
    <source>
        <dbReference type="ARBA" id="ARBA00009477"/>
    </source>
</evidence>
<organism evidence="11 12">
    <name type="scientific">Methylomarinovum tepidoasis</name>
    <dbReference type="NCBI Taxonomy" id="2840183"/>
    <lineage>
        <taxon>Bacteria</taxon>
        <taxon>Pseudomonadati</taxon>
        <taxon>Pseudomonadota</taxon>
        <taxon>Gammaproteobacteria</taxon>
        <taxon>Methylococcales</taxon>
        <taxon>Methylothermaceae</taxon>
        <taxon>Methylomarinovum</taxon>
    </lineage>
</organism>
<sequence>MKISLWIVLLTGLLLARAPAAGEPQHEDHEHEHEHEALHLAPAVLKEFGIELATAARGRLALTRHLSGEVVAAPDRLYHVVPQVAGIVRQVFKEVGDRAEAGEPLAQLSSRELAQARAELLIAKSRLDLANANLARERQLYRKGITSRREFLQTQQAQIAAAVALDAARHRLQALGLTRAEIDRLLENHQEVDLSRYLLRAPATGQVIEKHAALGEFLRSDRSAFVLADLSRVWVLLTVYQKDLPDVRPGQPVRIGAEGFEPAEGTIDYVSPVLDEATRTAQARVILDNPGRLWRPGMFVGAEVTVAEVEGLVVPAEAVVAIEMQPMVFVREDDRFEPRPVRLGRRNPWQVEILSGLRPGETYVARHAFLLKAELGKGEMDAGHHH</sequence>
<dbReference type="PANTHER" id="PTHR30097:SF4">
    <property type="entry name" value="SLR6042 PROTEIN"/>
    <property type="match status" value="1"/>
</dbReference>
<dbReference type="Pfam" id="PF25973">
    <property type="entry name" value="BSH_CzcB"/>
    <property type="match status" value="1"/>
</dbReference>
<dbReference type="InterPro" id="IPR058647">
    <property type="entry name" value="BSH_CzcB-like"/>
</dbReference>
<dbReference type="Gene3D" id="1.10.287.470">
    <property type="entry name" value="Helix hairpin bin"/>
    <property type="match status" value="1"/>
</dbReference>
<keyword evidence="12" id="KW-1185">Reference proteome</keyword>
<keyword evidence="3" id="KW-0862">Zinc</keyword>
<dbReference type="InterPro" id="IPR058792">
    <property type="entry name" value="Beta-barrel_RND_2"/>
</dbReference>
<evidence type="ECO:0000313" key="11">
    <source>
        <dbReference type="EMBL" id="BCX88276.1"/>
    </source>
</evidence>
<keyword evidence="2" id="KW-0813">Transport</keyword>
<accession>A0AAU9CC05</accession>
<dbReference type="GO" id="GO:0046686">
    <property type="term" value="P:response to cadmium ion"/>
    <property type="evidence" value="ECO:0007669"/>
    <property type="project" value="UniProtKB-KW"/>
</dbReference>
<feature type="domain" description="CzcB-like barrel-sandwich hybrid" evidence="9">
    <location>
        <begin position="77"/>
        <end position="229"/>
    </location>
</feature>
<dbReference type="Gene3D" id="2.40.420.20">
    <property type="match status" value="1"/>
</dbReference>
<dbReference type="FunFam" id="2.40.420.20:FF:000006">
    <property type="entry name" value="RND family efflux transporter MFP subunit"/>
    <property type="match status" value="1"/>
</dbReference>
<feature type="domain" description="CzcB-like alpha-helical hairpin" evidence="7">
    <location>
        <begin position="115"/>
        <end position="174"/>
    </location>
</feature>
<evidence type="ECO:0000256" key="2">
    <source>
        <dbReference type="ARBA" id="ARBA00022448"/>
    </source>
</evidence>
<dbReference type="Gene3D" id="2.40.30.170">
    <property type="match status" value="1"/>
</dbReference>
<evidence type="ECO:0000256" key="3">
    <source>
        <dbReference type="ARBA" id="ARBA00022833"/>
    </source>
</evidence>
<comment type="function">
    <text evidence="5">CzcA and CzcB together would act in zinc efflux nearly as effectively as the complete czc efflux system (CzcABC). The CzcB protein is thought to funnel zinc cations to the CzcA transport protein.</text>
</comment>
<dbReference type="InterPro" id="IPR058648">
    <property type="entry name" value="HH_CzcB-like"/>
</dbReference>
<dbReference type="InterPro" id="IPR006143">
    <property type="entry name" value="RND_pump_MFP"/>
</dbReference>
<evidence type="ECO:0000259" key="7">
    <source>
        <dbReference type="Pfam" id="PF25893"/>
    </source>
</evidence>
<dbReference type="InterPro" id="IPR051909">
    <property type="entry name" value="MFP_Cation_Efflux"/>
</dbReference>
<dbReference type="Gene3D" id="2.40.50.100">
    <property type="match status" value="1"/>
</dbReference>
<dbReference type="Pfam" id="PF25893">
    <property type="entry name" value="HH_CzcB"/>
    <property type="match status" value="1"/>
</dbReference>
<dbReference type="Pfam" id="PF25975">
    <property type="entry name" value="CzcB_C"/>
    <property type="match status" value="1"/>
</dbReference>
<dbReference type="Proteomes" id="UP001321450">
    <property type="component" value="Chromosome"/>
</dbReference>
<feature type="domain" description="CzcB-like C-terminal circularly permuted SH3-like" evidence="10">
    <location>
        <begin position="313"/>
        <end position="372"/>
    </location>
</feature>
<evidence type="ECO:0000313" key="12">
    <source>
        <dbReference type="Proteomes" id="UP001321450"/>
    </source>
</evidence>
<evidence type="ECO:0000256" key="6">
    <source>
        <dbReference type="SAM" id="SignalP"/>
    </source>
</evidence>
<dbReference type="NCBIfam" id="TIGR01730">
    <property type="entry name" value="RND_mfp"/>
    <property type="match status" value="1"/>
</dbReference>
<gene>
    <name evidence="11" type="ORF">MIN45_P0645</name>
</gene>
<dbReference type="GO" id="GO:0016020">
    <property type="term" value="C:membrane"/>
    <property type="evidence" value="ECO:0007669"/>
    <property type="project" value="InterPro"/>
</dbReference>
<evidence type="ECO:0000259" key="8">
    <source>
        <dbReference type="Pfam" id="PF25954"/>
    </source>
</evidence>
<dbReference type="GO" id="GO:0015679">
    <property type="term" value="P:plasma membrane copper ion transport"/>
    <property type="evidence" value="ECO:0007669"/>
    <property type="project" value="TreeGrafter"/>
</dbReference>
<evidence type="ECO:0000256" key="5">
    <source>
        <dbReference type="ARBA" id="ARBA00058766"/>
    </source>
</evidence>
<comment type="similarity">
    <text evidence="1">Belongs to the membrane fusion protein (MFP) (TC 8.A.1) family.</text>
</comment>
<keyword evidence="4" id="KW-0105">Cadmium resistance</keyword>
<dbReference type="GO" id="GO:0046914">
    <property type="term" value="F:transition metal ion binding"/>
    <property type="evidence" value="ECO:0007669"/>
    <property type="project" value="TreeGrafter"/>
</dbReference>
<dbReference type="FunFam" id="2.40.30.170:FF:000010">
    <property type="entry name" value="Efflux RND transporter periplasmic adaptor subunit"/>
    <property type="match status" value="1"/>
</dbReference>
<feature type="signal peptide" evidence="6">
    <location>
        <begin position="1"/>
        <end position="20"/>
    </location>
</feature>
<dbReference type="KEGG" id="meiy:MIN45_P0645"/>
<evidence type="ECO:0000259" key="10">
    <source>
        <dbReference type="Pfam" id="PF25975"/>
    </source>
</evidence>
<dbReference type="GO" id="GO:0060003">
    <property type="term" value="P:copper ion export"/>
    <property type="evidence" value="ECO:0007669"/>
    <property type="project" value="TreeGrafter"/>
</dbReference>
<feature type="domain" description="CusB-like beta-barrel" evidence="8">
    <location>
        <begin position="232"/>
        <end position="304"/>
    </location>
</feature>
<proteinExistence type="inferred from homology"/>
<reference evidence="12" key="1">
    <citation type="journal article" date="2024" name="Int. J. Syst. Evol. Microbiol.">
        <title>Methylomarinovum tepidoasis sp. nov., a moderately thermophilic methanotroph of the family Methylothermaceae isolated from a deep-sea hydrothermal field.</title>
        <authorList>
            <person name="Hirayama H."/>
            <person name="Takaki Y."/>
            <person name="Abe M."/>
            <person name="Miyazaki M."/>
            <person name="Uematsu K."/>
            <person name="Matsui Y."/>
            <person name="Takai K."/>
        </authorList>
    </citation>
    <scope>NUCLEOTIDE SEQUENCE [LARGE SCALE GENOMIC DNA]</scope>
    <source>
        <strain evidence="12">IN45</strain>
    </source>
</reference>
<feature type="chain" id="PRO_5043874290" evidence="6">
    <location>
        <begin position="21"/>
        <end position="386"/>
    </location>
</feature>
<protein>
    <submittedName>
        <fullName evidence="11">Membrane fusion protein, heavy metal efflux system</fullName>
    </submittedName>
</protein>
<dbReference type="Pfam" id="PF25954">
    <property type="entry name" value="Beta-barrel_RND_2"/>
    <property type="match status" value="1"/>
</dbReference>
<dbReference type="GO" id="GO:0022857">
    <property type="term" value="F:transmembrane transporter activity"/>
    <property type="evidence" value="ECO:0007669"/>
    <property type="project" value="InterPro"/>
</dbReference>
<dbReference type="PANTHER" id="PTHR30097">
    <property type="entry name" value="CATION EFFLUX SYSTEM PROTEIN CUSB"/>
    <property type="match status" value="1"/>
</dbReference>
<dbReference type="AlphaFoldDB" id="A0AAU9CC05"/>